<protein>
    <recommendedName>
        <fullName evidence="1">C-type lectin domain-containing protein</fullName>
    </recommendedName>
</protein>
<dbReference type="Proteomes" id="UP000472263">
    <property type="component" value="Chromosome 16"/>
</dbReference>
<keyword evidence="3" id="KW-1185">Reference proteome</keyword>
<dbReference type="InterPro" id="IPR001304">
    <property type="entry name" value="C-type_lectin-like"/>
</dbReference>
<feature type="domain" description="C-type lectin" evidence="1">
    <location>
        <begin position="34"/>
        <end position="143"/>
    </location>
</feature>
<sequence>DRYTLLIPTREILVYLSIYLSGQQPDTILSNTHSDKKNYTFINEHLSWKDAQAYCREHHTDLATIETAQESHEVVSKKPAGSIWFGLYRVAWSWSDRSWSAFRPWSSGQPDNFGLRQHCAAVSLHNALYYDKNCQIKLPFFCHGGKCSLLCT</sequence>
<evidence type="ECO:0000313" key="2">
    <source>
        <dbReference type="Ensembl" id="ENSMMDP00005002330.1"/>
    </source>
</evidence>
<evidence type="ECO:0000259" key="1">
    <source>
        <dbReference type="PROSITE" id="PS50041"/>
    </source>
</evidence>
<dbReference type="Ensembl" id="ENSMMDT00005002368.1">
    <property type="protein sequence ID" value="ENSMMDP00005002330.1"/>
    <property type="gene ID" value="ENSMMDG00005001291.1"/>
</dbReference>
<dbReference type="Gene3D" id="3.10.100.10">
    <property type="entry name" value="Mannose-Binding Protein A, subunit A"/>
    <property type="match status" value="1"/>
</dbReference>
<dbReference type="SMART" id="SM00034">
    <property type="entry name" value="CLECT"/>
    <property type="match status" value="1"/>
</dbReference>
<dbReference type="Pfam" id="PF00059">
    <property type="entry name" value="Lectin_C"/>
    <property type="match status" value="1"/>
</dbReference>
<dbReference type="InterPro" id="IPR016187">
    <property type="entry name" value="CTDL_fold"/>
</dbReference>
<dbReference type="AlphaFoldDB" id="A0A667WCD6"/>
<organism evidence="2 3">
    <name type="scientific">Myripristis murdjan</name>
    <name type="common">pinecone soldierfish</name>
    <dbReference type="NCBI Taxonomy" id="586833"/>
    <lineage>
        <taxon>Eukaryota</taxon>
        <taxon>Metazoa</taxon>
        <taxon>Chordata</taxon>
        <taxon>Craniata</taxon>
        <taxon>Vertebrata</taxon>
        <taxon>Euteleostomi</taxon>
        <taxon>Actinopterygii</taxon>
        <taxon>Neopterygii</taxon>
        <taxon>Teleostei</taxon>
        <taxon>Neoteleostei</taxon>
        <taxon>Acanthomorphata</taxon>
        <taxon>Holocentriformes</taxon>
        <taxon>Holocentridae</taxon>
        <taxon>Myripristis</taxon>
    </lineage>
</organism>
<dbReference type="PROSITE" id="PS50041">
    <property type="entry name" value="C_TYPE_LECTIN_2"/>
    <property type="match status" value="1"/>
</dbReference>
<dbReference type="PANTHER" id="PTHR45784:SF3">
    <property type="entry name" value="C-TYPE LECTIN DOMAIN FAMILY 4 MEMBER K-LIKE-RELATED"/>
    <property type="match status" value="1"/>
</dbReference>
<dbReference type="InterPro" id="IPR016186">
    <property type="entry name" value="C-type_lectin-like/link_sf"/>
</dbReference>
<accession>A0A667WCD6</accession>
<reference evidence="2" key="2">
    <citation type="submission" date="2025-08" db="UniProtKB">
        <authorList>
            <consortium name="Ensembl"/>
        </authorList>
    </citation>
    <scope>IDENTIFICATION</scope>
</reference>
<dbReference type="GeneTree" id="ENSGT01030000235115"/>
<proteinExistence type="predicted"/>
<evidence type="ECO:0000313" key="3">
    <source>
        <dbReference type="Proteomes" id="UP000472263"/>
    </source>
</evidence>
<reference evidence="2" key="1">
    <citation type="submission" date="2019-06" db="EMBL/GenBank/DDBJ databases">
        <authorList>
            <consortium name="Wellcome Sanger Institute Data Sharing"/>
        </authorList>
    </citation>
    <scope>NUCLEOTIDE SEQUENCE [LARGE SCALE GENOMIC DNA]</scope>
</reference>
<dbReference type="PANTHER" id="PTHR45784">
    <property type="entry name" value="C-TYPE LECTIN DOMAIN FAMILY 20 MEMBER A-RELATED"/>
    <property type="match status" value="1"/>
</dbReference>
<dbReference type="InParanoid" id="A0A667WCD6"/>
<name>A0A667WCD6_9TELE</name>
<reference evidence="2" key="3">
    <citation type="submission" date="2025-09" db="UniProtKB">
        <authorList>
            <consortium name="Ensembl"/>
        </authorList>
    </citation>
    <scope>IDENTIFICATION</scope>
</reference>
<dbReference type="SUPFAM" id="SSF56436">
    <property type="entry name" value="C-type lectin-like"/>
    <property type="match status" value="1"/>
</dbReference>